<evidence type="ECO:0000313" key="2">
    <source>
        <dbReference type="EMBL" id="KIJ57643.1"/>
    </source>
</evidence>
<reference evidence="2 3" key="1">
    <citation type="submission" date="2014-04" db="EMBL/GenBank/DDBJ databases">
        <title>Evolutionary Origins and Diversification of the Mycorrhizal Mutualists.</title>
        <authorList>
            <consortium name="DOE Joint Genome Institute"/>
            <consortium name="Mycorrhizal Genomics Consortium"/>
            <person name="Kohler A."/>
            <person name="Kuo A."/>
            <person name="Nagy L.G."/>
            <person name="Floudas D."/>
            <person name="Copeland A."/>
            <person name="Barry K.W."/>
            <person name="Cichocki N."/>
            <person name="Veneault-Fourrey C."/>
            <person name="LaButti K."/>
            <person name="Lindquist E.A."/>
            <person name="Lipzen A."/>
            <person name="Lundell T."/>
            <person name="Morin E."/>
            <person name="Murat C."/>
            <person name="Riley R."/>
            <person name="Ohm R."/>
            <person name="Sun H."/>
            <person name="Tunlid A."/>
            <person name="Henrissat B."/>
            <person name="Grigoriev I.V."/>
            <person name="Hibbett D.S."/>
            <person name="Martin F."/>
        </authorList>
    </citation>
    <scope>NUCLEOTIDE SEQUENCE [LARGE SCALE GENOMIC DNA]</scope>
    <source>
        <strain evidence="2 3">MD-312</strain>
    </source>
</reference>
<dbReference type="EMBL" id="KN840206">
    <property type="protein sequence ID" value="KIJ57643.1"/>
    <property type="molecule type" value="Genomic_DNA"/>
</dbReference>
<evidence type="ECO:0000313" key="3">
    <source>
        <dbReference type="Proteomes" id="UP000053820"/>
    </source>
</evidence>
<dbReference type="Proteomes" id="UP000053820">
    <property type="component" value="Unassembled WGS sequence"/>
</dbReference>
<proteinExistence type="predicted"/>
<keyword evidence="3" id="KW-1185">Reference proteome</keyword>
<gene>
    <name evidence="2" type="ORF">HYDPIDRAFT_34914</name>
</gene>
<dbReference type="HOGENOM" id="CLU_006344_1_2_1"/>
<dbReference type="OrthoDB" id="3199698at2759"/>
<organism evidence="2 3">
    <name type="scientific">Hydnomerulius pinastri MD-312</name>
    <dbReference type="NCBI Taxonomy" id="994086"/>
    <lineage>
        <taxon>Eukaryota</taxon>
        <taxon>Fungi</taxon>
        <taxon>Dikarya</taxon>
        <taxon>Basidiomycota</taxon>
        <taxon>Agaricomycotina</taxon>
        <taxon>Agaricomycetes</taxon>
        <taxon>Agaricomycetidae</taxon>
        <taxon>Boletales</taxon>
        <taxon>Boletales incertae sedis</taxon>
        <taxon>Leucogyrophana</taxon>
    </lineage>
</organism>
<feature type="region of interest" description="Disordered" evidence="1">
    <location>
        <begin position="115"/>
        <end position="148"/>
    </location>
</feature>
<feature type="compositionally biased region" description="Acidic residues" evidence="1">
    <location>
        <begin position="139"/>
        <end position="148"/>
    </location>
</feature>
<sequence length="388" mass="44576">MEDALERFYRYREVFKTVGVVFTFSLPRQHSLKHYHRHIQLFAAPNGVCSSITENKHIKAVKELYRRSNRFNALGQMLETNQRLDKLAAMRINFTAREMLTGTCLSSVLTSMKTIQGPVPPSPNNEPEVNQGSAAQISTEEDPEDVESDDGPMVIQAHVQLAKTPQGKKRAQTVPALANELGIPRLPTLIRQFLFEQNLPGDLRDLSEVPLYECPLYDGKVSVFNSASSRFYAPSDLSGVAGMRTEHIRACPRWRNESARYDCVFINTDTECGYNGMRGLEIARVYCFFSFTFRGRYYPCAVIRWFDKPDDRPDEDTGMWIVRPAYRANRFPEYAVIHIDSIFRAAHLIPLYGPHFVPVNLHHYHSYDAFRAYYVNKYADHHAFEIAF</sequence>
<accession>A0A0C9VWP2</accession>
<name>A0A0C9VWP2_9AGAM</name>
<evidence type="ECO:0000256" key="1">
    <source>
        <dbReference type="SAM" id="MobiDB-lite"/>
    </source>
</evidence>
<dbReference type="AlphaFoldDB" id="A0A0C9VWP2"/>
<protein>
    <submittedName>
        <fullName evidence="2">Uncharacterized protein</fullName>
    </submittedName>
</protein>